<dbReference type="InterPro" id="IPR004680">
    <property type="entry name" value="Cit_transptr-like_dom"/>
</dbReference>
<feature type="transmembrane region" description="Helical" evidence="7">
    <location>
        <begin position="28"/>
        <end position="45"/>
    </location>
</feature>
<keyword evidence="3 7" id="KW-0812">Transmembrane</keyword>
<dbReference type="OrthoDB" id="9765532at2"/>
<evidence type="ECO:0000256" key="2">
    <source>
        <dbReference type="ARBA" id="ARBA00022448"/>
    </source>
</evidence>
<evidence type="ECO:0000313" key="9">
    <source>
        <dbReference type="EMBL" id="QDT22648.1"/>
    </source>
</evidence>
<feature type="transmembrane region" description="Helical" evidence="7">
    <location>
        <begin position="135"/>
        <end position="160"/>
    </location>
</feature>
<proteinExistence type="predicted"/>
<feature type="transmembrane region" description="Helical" evidence="7">
    <location>
        <begin position="484"/>
        <end position="517"/>
    </location>
</feature>
<evidence type="ECO:0000256" key="3">
    <source>
        <dbReference type="ARBA" id="ARBA00022692"/>
    </source>
</evidence>
<evidence type="ECO:0000256" key="1">
    <source>
        <dbReference type="ARBA" id="ARBA00004141"/>
    </source>
</evidence>
<dbReference type="Pfam" id="PF02080">
    <property type="entry name" value="TrkA_C"/>
    <property type="match status" value="2"/>
</dbReference>
<dbReference type="PANTHER" id="PTHR43652">
    <property type="entry name" value="BASIC AMINO ACID ANTIPORTER YFCC-RELATED"/>
    <property type="match status" value="1"/>
</dbReference>
<dbReference type="Pfam" id="PF03600">
    <property type="entry name" value="CitMHS"/>
    <property type="match status" value="1"/>
</dbReference>
<evidence type="ECO:0000256" key="4">
    <source>
        <dbReference type="ARBA" id="ARBA00022737"/>
    </source>
</evidence>
<feature type="transmembrane region" description="Helical" evidence="7">
    <location>
        <begin position="529"/>
        <end position="549"/>
    </location>
</feature>
<dbReference type="InterPro" id="IPR006037">
    <property type="entry name" value="RCK_C"/>
</dbReference>
<feature type="domain" description="RCK C-terminal" evidence="8">
    <location>
        <begin position="298"/>
        <end position="382"/>
    </location>
</feature>
<dbReference type="Proteomes" id="UP000320421">
    <property type="component" value="Chromosome"/>
</dbReference>
<dbReference type="PROSITE" id="PS01271">
    <property type="entry name" value="NA_SULFATE"/>
    <property type="match status" value="1"/>
</dbReference>
<dbReference type="FunFam" id="3.30.70.1450:FF:000009">
    <property type="entry name" value="SLC13 family permease"/>
    <property type="match status" value="1"/>
</dbReference>
<evidence type="ECO:0000256" key="7">
    <source>
        <dbReference type="SAM" id="Phobius"/>
    </source>
</evidence>
<feature type="domain" description="RCK C-terminal" evidence="8">
    <location>
        <begin position="205"/>
        <end position="290"/>
    </location>
</feature>
<evidence type="ECO:0000256" key="5">
    <source>
        <dbReference type="ARBA" id="ARBA00022989"/>
    </source>
</evidence>
<feature type="transmembrane region" description="Helical" evidence="7">
    <location>
        <begin position="6"/>
        <end position="23"/>
    </location>
</feature>
<evidence type="ECO:0000313" key="10">
    <source>
        <dbReference type="Proteomes" id="UP000320421"/>
    </source>
</evidence>
<keyword evidence="6 7" id="KW-0472">Membrane</keyword>
<gene>
    <name evidence="9" type="ORF">HG66A1_44560</name>
</gene>
<sequence length="591" mass="64174">MNSDAWITVCIVGFLFISLVKNLAPPDLLFLSATTILAILGIISPQEAFVGFSNSGMLAVAALFVVVAGLRETGILDLIGHHVLGQTRSERSALLRLSGVVLPLSAFLNNTPIVAMFVPVVIDWSRRHRIAPSRLLIPLSYLAILGGTCTLIGTSTNLVINGLMLESGLPGMSLFEIGKIGVPYACIGIAYLFFAGHALLPERQELLEQLSECQREYLVEMEVQSGCRLIGQTIEQGGLRQLPGLFLIEIDRRGKILSPAGPEQILEAGDRLIFTGIVSSIIELEKIPHLIPIADPDYEISPRKQRKRRLCEAVISATSPLVGKSIREADFRATYGAAIVAVHRAGKRIEQKIGDISLQAGDTLLLQTPLHFLRAYRHDLAFYLISDVDDWRPIRADRAWIAALLFFILMGLMISGVMPVVLSTMLTAVLMVLLGCLSTGDARRSIEWQVLITIAAAFGVGTALQNSGAATEIASAFVSSTQAWGPIAALAVIYLLGSILTELITNNAAAVLLFPFCLETARLYDASPLPFLIALILSASASFMTPIGYQTNLMVYGPGGYRFSDFIRIGTPLNLLLWITAVILVPWIWPF</sequence>
<comment type="subcellular location">
    <subcellularLocation>
        <location evidence="1">Membrane</location>
        <topology evidence="1">Multi-pass membrane protein</topology>
    </subcellularLocation>
</comment>
<dbReference type="PANTHER" id="PTHR43652:SF2">
    <property type="entry name" value="BASIC AMINO ACID ANTIPORTER YFCC-RELATED"/>
    <property type="match status" value="1"/>
</dbReference>
<keyword evidence="5 7" id="KW-1133">Transmembrane helix</keyword>
<keyword evidence="2" id="KW-0813">Transport</keyword>
<keyword evidence="4" id="KW-0677">Repeat</keyword>
<dbReference type="RefSeq" id="WP_145188849.1">
    <property type="nucleotide sequence ID" value="NZ_CP036266.1"/>
</dbReference>
<dbReference type="GO" id="GO:0005886">
    <property type="term" value="C:plasma membrane"/>
    <property type="evidence" value="ECO:0007669"/>
    <property type="project" value="TreeGrafter"/>
</dbReference>
<dbReference type="Gene3D" id="3.30.70.1450">
    <property type="entry name" value="Regulator of K+ conductance, C-terminal domain"/>
    <property type="match status" value="2"/>
</dbReference>
<dbReference type="EMBL" id="CP036266">
    <property type="protein sequence ID" value="QDT22648.1"/>
    <property type="molecule type" value="Genomic_DNA"/>
</dbReference>
<evidence type="ECO:0000256" key="6">
    <source>
        <dbReference type="ARBA" id="ARBA00023136"/>
    </source>
</evidence>
<feature type="transmembrane region" description="Helical" evidence="7">
    <location>
        <begin position="446"/>
        <end position="464"/>
    </location>
</feature>
<evidence type="ECO:0000259" key="8">
    <source>
        <dbReference type="PROSITE" id="PS51202"/>
    </source>
</evidence>
<dbReference type="InterPro" id="IPR036721">
    <property type="entry name" value="RCK_C_sf"/>
</dbReference>
<dbReference type="SUPFAM" id="SSF116726">
    <property type="entry name" value="TrkA C-terminal domain-like"/>
    <property type="match status" value="2"/>
</dbReference>
<organism evidence="9 10">
    <name type="scientific">Gimesia chilikensis</name>
    <dbReference type="NCBI Taxonomy" id="2605989"/>
    <lineage>
        <taxon>Bacteria</taxon>
        <taxon>Pseudomonadati</taxon>
        <taxon>Planctomycetota</taxon>
        <taxon>Planctomycetia</taxon>
        <taxon>Planctomycetales</taxon>
        <taxon>Planctomycetaceae</taxon>
        <taxon>Gimesia</taxon>
    </lineage>
</organism>
<accession>A0A517PTG2</accession>
<protein>
    <submittedName>
        <fullName evidence="9">Potassium transporter peripheral membrane component</fullName>
    </submittedName>
</protein>
<feature type="transmembrane region" description="Helical" evidence="7">
    <location>
        <begin position="569"/>
        <end position="589"/>
    </location>
</feature>
<name>A0A517PTG2_9PLAN</name>
<dbReference type="GO" id="GO:0006813">
    <property type="term" value="P:potassium ion transport"/>
    <property type="evidence" value="ECO:0007669"/>
    <property type="project" value="InterPro"/>
</dbReference>
<keyword evidence="10" id="KW-1185">Reference proteome</keyword>
<feature type="transmembrane region" description="Helical" evidence="7">
    <location>
        <begin position="399"/>
        <end position="415"/>
    </location>
</feature>
<dbReference type="PROSITE" id="PS51202">
    <property type="entry name" value="RCK_C"/>
    <property type="match status" value="2"/>
</dbReference>
<feature type="transmembrane region" description="Helical" evidence="7">
    <location>
        <begin position="180"/>
        <end position="200"/>
    </location>
</feature>
<dbReference type="AlphaFoldDB" id="A0A517PTG2"/>
<reference evidence="9 10" key="1">
    <citation type="submission" date="2019-02" db="EMBL/GenBank/DDBJ databases">
        <title>Deep-cultivation of Planctomycetes and their phenomic and genomic characterization uncovers novel biology.</title>
        <authorList>
            <person name="Wiegand S."/>
            <person name="Jogler M."/>
            <person name="Boedeker C."/>
            <person name="Pinto D."/>
            <person name="Vollmers J."/>
            <person name="Rivas-Marin E."/>
            <person name="Kohn T."/>
            <person name="Peeters S.H."/>
            <person name="Heuer A."/>
            <person name="Rast P."/>
            <person name="Oberbeckmann S."/>
            <person name="Bunk B."/>
            <person name="Jeske O."/>
            <person name="Meyerdierks A."/>
            <person name="Storesund J.E."/>
            <person name="Kallscheuer N."/>
            <person name="Luecker S."/>
            <person name="Lage O.M."/>
            <person name="Pohl T."/>
            <person name="Merkel B.J."/>
            <person name="Hornburger P."/>
            <person name="Mueller R.-W."/>
            <person name="Bruemmer F."/>
            <person name="Labrenz M."/>
            <person name="Spormann A.M."/>
            <person name="Op den Camp H."/>
            <person name="Overmann J."/>
            <person name="Amann R."/>
            <person name="Jetten M.S.M."/>
            <person name="Mascher T."/>
            <person name="Medema M.H."/>
            <person name="Devos D.P."/>
            <person name="Kaster A.-K."/>
            <person name="Ovreas L."/>
            <person name="Rohde M."/>
            <person name="Galperin M.Y."/>
            <person name="Jogler C."/>
        </authorList>
    </citation>
    <scope>NUCLEOTIDE SEQUENCE [LARGE SCALE GENOMIC DNA]</scope>
    <source>
        <strain evidence="9 10">HG66A1</strain>
    </source>
</reference>
<dbReference type="InterPro" id="IPR051679">
    <property type="entry name" value="DASS-Related_Transporters"/>
</dbReference>
<dbReference type="InterPro" id="IPR031312">
    <property type="entry name" value="Na/sul_symport_CS"/>
</dbReference>
<dbReference type="GO" id="GO:0008324">
    <property type="term" value="F:monoatomic cation transmembrane transporter activity"/>
    <property type="evidence" value="ECO:0007669"/>
    <property type="project" value="InterPro"/>
</dbReference>